<feature type="compositionally biased region" description="Polar residues" evidence="9">
    <location>
        <begin position="406"/>
        <end position="430"/>
    </location>
</feature>
<keyword evidence="6 13" id="KW-0418">Kinase</keyword>
<evidence type="ECO:0000256" key="3">
    <source>
        <dbReference type="ARBA" id="ARBA00022553"/>
    </source>
</evidence>
<sequence length="477" mass="50462">MTERPADRARGERVVRRALRALRHLRVLRVFRVLRDDLWTTAAEPPPHTARPRWLDWLPAIAVVVVVLAGLLLAGSANEYAFDYHMGTRPGLLLAALQSAALVAALFRPVPAWWGATLVMPVVAWYARGEADVDALYPWTGTGLTAQAGVLFLLALRVRPRITLETLLISAATGLGCGLLQAGRPGGHFAVTVLAVAALAGAALRGRQVARTELAAQQELTAEERTRRTVLQERTRIARELHDVVAHHMSVVSIQAQVAPHLVDRPSPELTENLAGIRANAVDALAELRRVLGLLRAEDTAGGAPDDGTRHAPQPGLDLLDELLGKVRGTGLAVTAVTTGERRPLPPGVELSAYRIVQESLSNVLRHAPGARARVELGYHPSGLTVRVRNTRPEGAVPAAGAPGSRTASGAGSRTGSRTASPPGSRTASPPDTGHGLLGMRERTAMLGGELATGPTPDGGWEVTAVLPTTPPAEDAT</sequence>
<dbReference type="InterPro" id="IPR050482">
    <property type="entry name" value="Sensor_HK_TwoCompSys"/>
</dbReference>
<evidence type="ECO:0000259" key="11">
    <source>
        <dbReference type="Pfam" id="PF02518"/>
    </source>
</evidence>
<dbReference type="InterPro" id="IPR003594">
    <property type="entry name" value="HATPase_dom"/>
</dbReference>
<feature type="transmembrane region" description="Helical" evidence="10">
    <location>
        <begin position="57"/>
        <end position="80"/>
    </location>
</feature>
<feature type="compositionally biased region" description="Low complexity" evidence="9">
    <location>
        <begin position="394"/>
        <end position="404"/>
    </location>
</feature>
<dbReference type="EC" id="2.7.13.3" evidence="2"/>
<evidence type="ECO:0000256" key="8">
    <source>
        <dbReference type="ARBA" id="ARBA00023012"/>
    </source>
</evidence>
<organism evidence="13 14">
    <name type="scientific">Streptomyces armeniacus</name>
    <dbReference type="NCBI Taxonomy" id="83291"/>
    <lineage>
        <taxon>Bacteria</taxon>
        <taxon>Bacillati</taxon>
        <taxon>Actinomycetota</taxon>
        <taxon>Actinomycetes</taxon>
        <taxon>Kitasatosporales</taxon>
        <taxon>Streptomycetaceae</taxon>
        <taxon>Streptomyces</taxon>
    </lineage>
</organism>
<evidence type="ECO:0000256" key="6">
    <source>
        <dbReference type="ARBA" id="ARBA00022777"/>
    </source>
</evidence>
<keyword evidence="10" id="KW-0472">Membrane</keyword>
<dbReference type="InterPro" id="IPR036890">
    <property type="entry name" value="HATPase_C_sf"/>
</dbReference>
<dbReference type="GO" id="GO:0005524">
    <property type="term" value="F:ATP binding"/>
    <property type="evidence" value="ECO:0007669"/>
    <property type="project" value="UniProtKB-KW"/>
</dbReference>
<dbReference type="GO" id="GO:0016020">
    <property type="term" value="C:membrane"/>
    <property type="evidence" value="ECO:0007669"/>
    <property type="project" value="InterPro"/>
</dbReference>
<keyword evidence="10" id="KW-0812">Transmembrane</keyword>
<dbReference type="KEGG" id="sarm:DVA86_24505"/>
<keyword evidence="7" id="KW-0067">ATP-binding</keyword>
<evidence type="ECO:0000256" key="9">
    <source>
        <dbReference type="SAM" id="MobiDB-lite"/>
    </source>
</evidence>
<proteinExistence type="predicted"/>
<keyword evidence="8" id="KW-0902">Two-component regulatory system</keyword>
<feature type="domain" description="Signal transduction histidine kinase subgroup 3 dimerisation and phosphoacceptor" evidence="12">
    <location>
        <begin position="233"/>
        <end position="298"/>
    </location>
</feature>
<gene>
    <name evidence="13" type="ORF">DVA86_24505</name>
</gene>
<evidence type="ECO:0000256" key="10">
    <source>
        <dbReference type="SAM" id="Phobius"/>
    </source>
</evidence>
<dbReference type="PANTHER" id="PTHR24421">
    <property type="entry name" value="NITRATE/NITRITE SENSOR PROTEIN NARX-RELATED"/>
    <property type="match status" value="1"/>
</dbReference>
<evidence type="ECO:0000256" key="1">
    <source>
        <dbReference type="ARBA" id="ARBA00000085"/>
    </source>
</evidence>
<dbReference type="SUPFAM" id="SSF55874">
    <property type="entry name" value="ATPase domain of HSP90 chaperone/DNA topoisomerase II/histidine kinase"/>
    <property type="match status" value="1"/>
</dbReference>
<evidence type="ECO:0000259" key="12">
    <source>
        <dbReference type="Pfam" id="PF07730"/>
    </source>
</evidence>
<dbReference type="InterPro" id="IPR011712">
    <property type="entry name" value="Sig_transdc_His_kin_sub3_dim/P"/>
</dbReference>
<dbReference type="Gene3D" id="3.30.565.10">
    <property type="entry name" value="Histidine kinase-like ATPase, C-terminal domain"/>
    <property type="match status" value="1"/>
</dbReference>
<keyword evidence="10" id="KW-1133">Transmembrane helix</keyword>
<feature type="transmembrane region" description="Helical" evidence="10">
    <location>
        <begin position="136"/>
        <end position="155"/>
    </location>
</feature>
<dbReference type="PANTHER" id="PTHR24421:SF10">
    <property type="entry name" value="NITRATE_NITRITE SENSOR PROTEIN NARQ"/>
    <property type="match status" value="1"/>
</dbReference>
<evidence type="ECO:0000256" key="2">
    <source>
        <dbReference type="ARBA" id="ARBA00012438"/>
    </source>
</evidence>
<dbReference type="EMBL" id="CP031320">
    <property type="protein sequence ID" value="AXK35336.1"/>
    <property type="molecule type" value="Genomic_DNA"/>
</dbReference>
<feature type="domain" description="Histidine kinase/HSP90-like ATPase" evidence="11">
    <location>
        <begin position="349"/>
        <end position="470"/>
    </location>
</feature>
<dbReference type="Pfam" id="PF07730">
    <property type="entry name" value="HisKA_3"/>
    <property type="match status" value="1"/>
</dbReference>
<keyword evidence="5" id="KW-0547">Nucleotide-binding</keyword>
<feature type="region of interest" description="Disordered" evidence="9">
    <location>
        <begin position="394"/>
        <end position="477"/>
    </location>
</feature>
<evidence type="ECO:0000256" key="4">
    <source>
        <dbReference type="ARBA" id="ARBA00022679"/>
    </source>
</evidence>
<name>A0A345XUM0_9ACTN</name>
<evidence type="ECO:0000313" key="13">
    <source>
        <dbReference type="EMBL" id="AXK35336.1"/>
    </source>
</evidence>
<evidence type="ECO:0000256" key="5">
    <source>
        <dbReference type="ARBA" id="ARBA00022741"/>
    </source>
</evidence>
<dbReference type="CDD" id="cd16917">
    <property type="entry name" value="HATPase_UhpB-NarQ-NarX-like"/>
    <property type="match status" value="1"/>
</dbReference>
<evidence type="ECO:0000313" key="14">
    <source>
        <dbReference type="Proteomes" id="UP000254425"/>
    </source>
</evidence>
<keyword evidence="3" id="KW-0597">Phosphoprotein</keyword>
<keyword evidence="4" id="KW-0808">Transferase</keyword>
<reference evidence="13 14" key="1">
    <citation type="submission" date="2018-07" db="EMBL/GenBank/DDBJ databases">
        <title>Draft genome of the type strain Streptomyces armeniacus ATCC 15676.</title>
        <authorList>
            <person name="Labana P."/>
            <person name="Gosse J.T."/>
            <person name="Boddy C.N."/>
        </authorList>
    </citation>
    <scope>NUCLEOTIDE SEQUENCE [LARGE SCALE GENOMIC DNA]</scope>
    <source>
        <strain evidence="13 14">ATCC 15676</strain>
    </source>
</reference>
<dbReference type="GO" id="GO:0046983">
    <property type="term" value="F:protein dimerization activity"/>
    <property type="evidence" value="ECO:0007669"/>
    <property type="project" value="InterPro"/>
</dbReference>
<comment type="catalytic activity">
    <reaction evidence="1">
        <text>ATP + protein L-histidine = ADP + protein N-phospho-L-histidine.</text>
        <dbReference type="EC" id="2.7.13.3"/>
    </reaction>
</comment>
<dbReference type="GO" id="GO:0000155">
    <property type="term" value="F:phosphorelay sensor kinase activity"/>
    <property type="evidence" value="ECO:0007669"/>
    <property type="project" value="InterPro"/>
</dbReference>
<keyword evidence="14" id="KW-1185">Reference proteome</keyword>
<protein>
    <recommendedName>
        <fullName evidence="2">histidine kinase</fullName>
        <ecNumber evidence="2">2.7.13.3</ecNumber>
    </recommendedName>
</protein>
<dbReference type="Gene3D" id="1.20.5.1930">
    <property type="match status" value="1"/>
</dbReference>
<dbReference type="Pfam" id="PF02518">
    <property type="entry name" value="HATPase_c"/>
    <property type="match status" value="1"/>
</dbReference>
<dbReference type="AlphaFoldDB" id="A0A345XUM0"/>
<dbReference type="RefSeq" id="WP_208881437.1">
    <property type="nucleotide sequence ID" value="NZ_CP031320.1"/>
</dbReference>
<dbReference type="Proteomes" id="UP000254425">
    <property type="component" value="Chromosome"/>
</dbReference>
<accession>A0A345XUM0</accession>
<evidence type="ECO:0000256" key="7">
    <source>
        <dbReference type="ARBA" id="ARBA00022840"/>
    </source>
</evidence>